<evidence type="ECO:0000256" key="2">
    <source>
        <dbReference type="SAM" id="MobiDB-lite"/>
    </source>
</evidence>
<reference evidence="4 5" key="1">
    <citation type="submission" date="2021-02" db="EMBL/GenBank/DDBJ databases">
        <title>De Novo genome assembly of isolated myxobacteria.</title>
        <authorList>
            <person name="Stevens D.C."/>
        </authorList>
    </citation>
    <scope>NUCLEOTIDE SEQUENCE [LARGE SCALE GENOMIC DNA]</scope>
    <source>
        <strain evidence="4 5">SCHIC003</strain>
    </source>
</reference>
<dbReference type="SUPFAM" id="SSF48452">
    <property type="entry name" value="TPR-like"/>
    <property type="match status" value="1"/>
</dbReference>
<dbReference type="RefSeq" id="WP_206713004.1">
    <property type="nucleotide sequence ID" value="NZ_CP071091.1"/>
</dbReference>
<feature type="transmembrane region" description="Helical" evidence="3">
    <location>
        <begin position="209"/>
        <end position="231"/>
    </location>
</feature>
<feature type="transmembrane region" description="Helical" evidence="3">
    <location>
        <begin position="268"/>
        <end position="285"/>
    </location>
</feature>
<dbReference type="InterPro" id="IPR011990">
    <property type="entry name" value="TPR-like_helical_dom_sf"/>
</dbReference>
<feature type="transmembrane region" description="Helical" evidence="3">
    <location>
        <begin position="184"/>
        <end position="203"/>
    </location>
</feature>
<feature type="transmembrane region" description="Helical" evidence="3">
    <location>
        <begin position="297"/>
        <end position="318"/>
    </location>
</feature>
<dbReference type="EMBL" id="CP071091">
    <property type="protein sequence ID" value="QSQ11247.1"/>
    <property type="molecule type" value="Genomic_DNA"/>
</dbReference>
<evidence type="ECO:0000313" key="4">
    <source>
        <dbReference type="EMBL" id="QSQ11247.1"/>
    </source>
</evidence>
<keyword evidence="5" id="KW-1185">Reference proteome</keyword>
<proteinExistence type="predicted"/>
<keyword evidence="1" id="KW-0802">TPR repeat</keyword>
<evidence type="ECO:0000313" key="5">
    <source>
        <dbReference type="Proteomes" id="UP000663090"/>
    </source>
</evidence>
<dbReference type="Proteomes" id="UP000663090">
    <property type="component" value="Chromosome"/>
</dbReference>
<evidence type="ECO:0000256" key="3">
    <source>
        <dbReference type="SAM" id="Phobius"/>
    </source>
</evidence>
<keyword evidence="3" id="KW-0472">Membrane</keyword>
<gene>
    <name evidence="4" type="ORF">JY572_22805</name>
</gene>
<name>A0ABX7MXT5_9BACT</name>
<evidence type="ECO:0008006" key="6">
    <source>
        <dbReference type="Google" id="ProtNLM"/>
    </source>
</evidence>
<sequence>MTLATLLLVALSAGQVGDEAPPPSSPAPAAVDTLSAPPLMPTPDSCPAEAETLYTEGFDAFTRGRDREASQAFEQVLALCPQHPHAGELGRLAKARLVPGAKLARAAAVPVNPANGERRSGGATASLMVVQTLHGATQGILLCAIADCSSQGYATSAMLAAGLGATSAALLAQGGITSGQAASVNSGTVWGLWFGISSIYGFNMDGERALATAMIGGLAFTGIGALVATTIQPTSGQVSMVNSGGLWAGVVTALFLGSLNDVGTEKMFIAGMAASSAGILGLSFLAQDLPVSRGRILLIDAGGILGGLLGASTMFMFTQNDDDAIVFSAGLGAVGGLALVTYLTRDFDGPGLPQAMLAPAIMGRNGAGLAMAGRF</sequence>
<keyword evidence="3" id="KW-0812">Transmembrane</keyword>
<dbReference type="InterPro" id="IPR019734">
    <property type="entry name" value="TPR_rpt"/>
</dbReference>
<organism evidence="4 5">
    <name type="scientific">Myxococcus landrumensis</name>
    <dbReference type="NCBI Taxonomy" id="2813577"/>
    <lineage>
        <taxon>Bacteria</taxon>
        <taxon>Pseudomonadati</taxon>
        <taxon>Myxococcota</taxon>
        <taxon>Myxococcia</taxon>
        <taxon>Myxococcales</taxon>
        <taxon>Cystobacterineae</taxon>
        <taxon>Myxococcaceae</taxon>
        <taxon>Myxococcus</taxon>
    </lineage>
</organism>
<feature type="transmembrane region" description="Helical" evidence="3">
    <location>
        <begin position="238"/>
        <end position="256"/>
    </location>
</feature>
<feature type="region of interest" description="Disordered" evidence="2">
    <location>
        <begin position="15"/>
        <end position="40"/>
    </location>
</feature>
<evidence type="ECO:0000256" key="1">
    <source>
        <dbReference type="PROSITE-ProRule" id="PRU00339"/>
    </source>
</evidence>
<dbReference type="PROSITE" id="PS50005">
    <property type="entry name" value="TPR"/>
    <property type="match status" value="1"/>
</dbReference>
<feature type="transmembrane region" description="Helical" evidence="3">
    <location>
        <begin position="324"/>
        <end position="344"/>
    </location>
</feature>
<feature type="repeat" description="TPR" evidence="1">
    <location>
        <begin position="50"/>
        <end position="83"/>
    </location>
</feature>
<accession>A0ABX7MXT5</accession>
<protein>
    <recommendedName>
        <fullName evidence="6">Tetratricopeptide repeat protein</fullName>
    </recommendedName>
</protein>
<keyword evidence="3" id="KW-1133">Transmembrane helix</keyword>